<name>A0A0L0VW09_9BASI</name>
<organism evidence="1 2">
    <name type="scientific">Puccinia striiformis f. sp. tritici PST-78</name>
    <dbReference type="NCBI Taxonomy" id="1165861"/>
    <lineage>
        <taxon>Eukaryota</taxon>
        <taxon>Fungi</taxon>
        <taxon>Dikarya</taxon>
        <taxon>Basidiomycota</taxon>
        <taxon>Pucciniomycotina</taxon>
        <taxon>Pucciniomycetes</taxon>
        <taxon>Pucciniales</taxon>
        <taxon>Pucciniaceae</taxon>
        <taxon>Puccinia</taxon>
    </lineage>
</organism>
<dbReference type="AlphaFoldDB" id="A0A0L0VW09"/>
<dbReference type="OrthoDB" id="2510110at2759"/>
<evidence type="ECO:0000313" key="2">
    <source>
        <dbReference type="Proteomes" id="UP000054564"/>
    </source>
</evidence>
<evidence type="ECO:0000313" key="1">
    <source>
        <dbReference type="EMBL" id="KNF03392.1"/>
    </source>
</evidence>
<keyword evidence="2" id="KW-1185">Reference proteome</keyword>
<dbReference type="Proteomes" id="UP000054564">
    <property type="component" value="Unassembled WGS sequence"/>
</dbReference>
<reference evidence="2" key="1">
    <citation type="submission" date="2014-03" db="EMBL/GenBank/DDBJ databases">
        <title>The Genome Sequence of Puccinia striiformis f. sp. tritici PST-78.</title>
        <authorList>
            <consortium name="The Broad Institute Genome Sequencing Platform"/>
            <person name="Cuomo C."/>
            <person name="Hulbert S."/>
            <person name="Chen X."/>
            <person name="Walker B."/>
            <person name="Young S.K."/>
            <person name="Zeng Q."/>
            <person name="Gargeya S."/>
            <person name="Fitzgerald M."/>
            <person name="Haas B."/>
            <person name="Abouelleil A."/>
            <person name="Alvarado L."/>
            <person name="Arachchi H.M."/>
            <person name="Berlin A.M."/>
            <person name="Chapman S.B."/>
            <person name="Goldberg J."/>
            <person name="Griggs A."/>
            <person name="Gujja S."/>
            <person name="Hansen M."/>
            <person name="Howarth C."/>
            <person name="Imamovic A."/>
            <person name="Larimer J."/>
            <person name="McCowan C."/>
            <person name="Montmayeur A."/>
            <person name="Murphy C."/>
            <person name="Neiman D."/>
            <person name="Pearson M."/>
            <person name="Priest M."/>
            <person name="Roberts A."/>
            <person name="Saif S."/>
            <person name="Shea T."/>
            <person name="Sisk P."/>
            <person name="Sykes S."/>
            <person name="Wortman J."/>
            <person name="Nusbaum C."/>
            <person name="Birren B."/>
        </authorList>
    </citation>
    <scope>NUCLEOTIDE SEQUENCE [LARGE SCALE GENOMIC DNA]</scope>
    <source>
        <strain evidence="2">race PST-78</strain>
    </source>
</reference>
<comment type="caution">
    <text evidence="1">The sequence shown here is derived from an EMBL/GenBank/DDBJ whole genome shotgun (WGS) entry which is preliminary data.</text>
</comment>
<accession>A0A0L0VW09</accession>
<gene>
    <name evidence="1" type="ORF">PSTG_03332</name>
</gene>
<sequence>MFRNSYIKLSSLPVTGIYTDLSLTEPKGGRKARKISNEIHINQLTNKLNGLNGKLADGEIAYAMFWNDGRNRLINLIVQDLHDISFCGNIDMEETWERYMVNERFSKKNYLLPKTLPEEENLRETLYKLTKGSSTRGGWSKYQKEDSALWRINKSIELMKDFKVTKGTVSVAVDFHTFAMAWHSSRVYDSFALALAISRSTQMEFENRVKNIDKTDKALWAMSENYVTLEAYQQEAKRMLDKPHRVSGFDYPLTVGKYSDGQCQVNILIKFVKFSQVLDLSFIHDESYSWFWKCLASSTKEEGLQPFIEALQDLFTYFRKGRPFDNSFEYHQLLVEISTKIRQHLEMNPQKAFPTTLHNLGKETRSSQSTVVSGTASINLHSLHRKAKLVMNYVEEFSQDVKKKRIYLKVFSRITCSTGRYPALSLICDHMSPIYVLYEEKVTRYDIRRELEYEKFPRVIQQDMLGIMGENYDTSSFGDFWKSLVAKTDKDSKEHVHFSMLPDVNHQFKNNPIIWKQVYLMAMHELSSLGSANTEKLIIALKKGQRIRRNSSVFHHIYYVMTQTSEYEKKLIFTVMSARLQTLEKSLLPRQFGRLMKIFKLTKDISNQPLYSIWVDTYLKEISTLEHDLAMIFDDILSDASRSTLVKKMAVSFNEDELKKIFPILDQAKFKTDKMLKSKFWKIINLTNPQRVEVEIIILAEKLTSGRIVDFSKFKIGDLMFNEMSVG</sequence>
<protein>
    <submittedName>
        <fullName evidence="1">Uncharacterized protein</fullName>
    </submittedName>
</protein>
<dbReference type="EMBL" id="AJIL01000017">
    <property type="protein sequence ID" value="KNF03392.1"/>
    <property type="molecule type" value="Genomic_DNA"/>
</dbReference>
<proteinExistence type="predicted"/>